<dbReference type="GO" id="GO:0043814">
    <property type="term" value="F:phospholactate guanylyltransferase activity"/>
    <property type="evidence" value="ECO:0007669"/>
    <property type="project" value="UniProtKB-EC"/>
</dbReference>
<keyword evidence="8" id="KW-1185">Reference proteome</keyword>
<keyword evidence="3 5" id="KW-0547">Nucleotide-binding</keyword>
<sequence>MTAGSHLLVPIKPLRLAKSRLLGAADAGRGRPDAHAALVAAVALDTVRAARLAPGVAEVVVVTSDPALTDAFAAEGVEVLADAPAAGLNAALRHGAELLERRPGVSRIGALQADLPALRPDELGAALRAAGDERAFCADRAGTGTTLLLAAPGTPLDPRFGPGSAAAHAASGGKALDGPWDSLRCDVDTAADLAAATALGVGVNTAHRLREQD</sequence>
<dbReference type="HAMAP" id="MF_02114">
    <property type="entry name" value="CofC"/>
    <property type="match status" value="1"/>
</dbReference>
<comment type="function">
    <text evidence="5">Guanylyltransferase that catalyzes the activation of phosphoenolpyruvate (PEP) as enolpyruvoyl-2-diphospho-5'-guanosine, via the condensation of PEP with GTP. It is involved in the biosynthesis of coenzyme F420, a hydride carrier cofactor.</text>
</comment>
<dbReference type="EMBL" id="JBHTIW010000010">
    <property type="protein sequence ID" value="MFD0921038.1"/>
    <property type="molecule type" value="Genomic_DNA"/>
</dbReference>
<comment type="similarity">
    <text evidence="5">Belongs to the CofC family.</text>
</comment>
<dbReference type="NCBIfam" id="TIGR03552">
    <property type="entry name" value="F420_cofC"/>
    <property type="match status" value="1"/>
</dbReference>
<dbReference type="SUPFAM" id="SSF53448">
    <property type="entry name" value="Nucleotide-diphospho-sugar transferases"/>
    <property type="match status" value="1"/>
</dbReference>
<comment type="pathway">
    <text evidence="5">Cofactor biosynthesis; coenzyme F420 biosynthesis.</text>
</comment>
<organism evidence="7 8">
    <name type="scientific">Saccharopolyspora rosea</name>
    <dbReference type="NCBI Taxonomy" id="524884"/>
    <lineage>
        <taxon>Bacteria</taxon>
        <taxon>Bacillati</taxon>
        <taxon>Actinomycetota</taxon>
        <taxon>Actinomycetes</taxon>
        <taxon>Pseudonocardiales</taxon>
        <taxon>Pseudonocardiaceae</taxon>
        <taxon>Saccharopolyspora</taxon>
    </lineage>
</organism>
<evidence type="ECO:0000256" key="1">
    <source>
        <dbReference type="ARBA" id="ARBA00022679"/>
    </source>
</evidence>
<dbReference type="RefSeq" id="WP_345601743.1">
    <property type="nucleotide sequence ID" value="NZ_BAABLT010000048.1"/>
</dbReference>
<dbReference type="PANTHER" id="PTHR40392">
    <property type="entry name" value="2-PHOSPHO-L-LACTATE GUANYLYLTRANSFERASE"/>
    <property type="match status" value="1"/>
</dbReference>
<evidence type="ECO:0000256" key="5">
    <source>
        <dbReference type="HAMAP-Rule" id="MF_02114"/>
    </source>
</evidence>
<evidence type="ECO:0000313" key="8">
    <source>
        <dbReference type="Proteomes" id="UP001597018"/>
    </source>
</evidence>
<protein>
    <recommendedName>
        <fullName evidence="5">Phosphoenolpyruvate guanylyltransferase</fullName>
        <shortName evidence="5">PEP guanylyltransferase</shortName>
        <ecNumber evidence="5">2.7.7.105</ecNumber>
    </recommendedName>
</protein>
<dbReference type="PANTHER" id="PTHR40392:SF1">
    <property type="entry name" value="2-PHOSPHO-L-LACTATE GUANYLYLTRANSFERASE"/>
    <property type="match status" value="1"/>
</dbReference>
<dbReference type="InterPro" id="IPR029044">
    <property type="entry name" value="Nucleotide-diphossugar_trans"/>
</dbReference>
<comment type="catalytic activity">
    <reaction evidence="5">
        <text>phosphoenolpyruvate + GTP + H(+) = enolpyruvoyl-2-diphospho-5'-guanosine + diphosphate</text>
        <dbReference type="Rhea" id="RHEA:30519"/>
        <dbReference type="ChEBI" id="CHEBI:15378"/>
        <dbReference type="ChEBI" id="CHEBI:33019"/>
        <dbReference type="ChEBI" id="CHEBI:37565"/>
        <dbReference type="ChEBI" id="CHEBI:58702"/>
        <dbReference type="ChEBI" id="CHEBI:143701"/>
        <dbReference type="EC" id="2.7.7.105"/>
    </reaction>
</comment>
<evidence type="ECO:0000313" key="7">
    <source>
        <dbReference type="EMBL" id="MFD0921038.1"/>
    </source>
</evidence>
<evidence type="ECO:0000256" key="4">
    <source>
        <dbReference type="ARBA" id="ARBA00023134"/>
    </source>
</evidence>
<dbReference type="InterPro" id="IPR025877">
    <property type="entry name" value="MobA-like_NTP_Trfase"/>
</dbReference>
<comment type="caution">
    <text evidence="7">The sequence shown here is derived from an EMBL/GenBank/DDBJ whole genome shotgun (WGS) entry which is preliminary data.</text>
</comment>
<dbReference type="EC" id="2.7.7.105" evidence="5"/>
<evidence type="ECO:0000259" key="6">
    <source>
        <dbReference type="Pfam" id="PF12804"/>
    </source>
</evidence>
<feature type="binding site" evidence="5">
    <location>
        <position position="161"/>
    </location>
    <ligand>
        <name>phosphoenolpyruvate</name>
        <dbReference type="ChEBI" id="CHEBI:58702"/>
    </ligand>
</feature>
<dbReference type="InterPro" id="IPR002835">
    <property type="entry name" value="CofC"/>
</dbReference>
<name>A0ABW3FT34_9PSEU</name>
<evidence type="ECO:0000256" key="2">
    <source>
        <dbReference type="ARBA" id="ARBA00022695"/>
    </source>
</evidence>
<gene>
    <name evidence="7" type="primary">cofC</name>
    <name evidence="5" type="synonym">fbiD</name>
    <name evidence="7" type="ORF">ACFQ16_14920</name>
</gene>
<evidence type="ECO:0000256" key="3">
    <source>
        <dbReference type="ARBA" id="ARBA00022741"/>
    </source>
</evidence>
<accession>A0ABW3FT34</accession>
<keyword evidence="4 5" id="KW-0342">GTP-binding</keyword>
<feature type="binding site" evidence="5">
    <location>
        <position position="164"/>
    </location>
    <ligand>
        <name>phosphoenolpyruvate</name>
        <dbReference type="ChEBI" id="CHEBI:58702"/>
    </ligand>
</feature>
<proteinExistence type="inferred from homology"/>
<dbReference type="Proteomes" id="UP001597018">
    <property type="component" value="Unassembled WGS sequence"/>
</dbReference>
<dbReference type="Pfam" id="PF12804">
    <property type="entry name" value="NTP_transf_3"/>
    <property type="match status" value="1"/>
</dbReference>
<keyword evidence="2 5" id="KW-0548">Nucleotidyltransferase</keyword>
<keyword evidence="1 5" id="KW-0808">Transferase</keyword>
<dbReference type="Gene3D" id="3.90.550.10">
    <property type="entry name" value="Spore Coat Polysaccharide Biosynthesis Protein SpsA, Chain A"/>
    <property type="match status" value="1"/>
</dbReference>
<feature type="domain" description="MobA-like NTP transferase" evidence="6">
    <location>
        <begin position="50"/>
        <end position="149"/>
    </location>
</feature>
<feature type="binding site" evidence="5">
    <location>
        <position position="145"/>
    </location>
    <ligand>
        <name>phosphoenolpyruvate</name>
        <dbReference type="ChEBI" id="CHEBI:58702"/>
    </ligand>
</feature>
<reference evidence="8" key="1">
    <citation type="journal article" date="2019" name="Int. J. Syst. Evol. Microbiol.">
        <title>The Global Catalogue of Microorganisms (GCM) 10K type strain sequencing project: providing services to taxonomists for standard genome sequencing and annotation.</title>
        <authorList>
            <consortium name="The Broad Institute Genomics Platform"/>
            <consortium name="The Broad Institute Genome Sequencing Center for Infectious Disease"/>
            <person name="Wu L."/>
            <person name="Ma J."/>
        </authorList>
    </citation>
    <scope>NUCLEOTIDE SEQUENCE [LARGE SCALE GENOMIC DNA]</scope>
    <source>
        <strain evidence="8">CCUG 56401</strain>
    </source>
</reference>